<name>A0A1H5KDJ1_9MICO</name>
<keyword evidence="10" id="KW-0479">Metal-binding</keyword>
<gene>
    <name evidence="10" type="primary">fluC</name>
    <name evidence="10" type="synonym">crcB</name>
    <name evidence="11" type="ORF">SAMN04488554_2199</name>
</gene>
<evidence type="ECO:0000256" key="10">
    <source>
        <dbReference type="HAMAP-Rule" id="MF_00454"/>
    </source>
</evidence>
<accession>A0A1H5KDJ1</accession>
<dbReference type="EMBL" id="FNTX01000002">
    <property type="protein sequence ID" value="SEE62644.1"/>
    <property type="molecule type" value="Genomic_DNA"/>
</dbReference>
<dbReference type="InterPro" id="IPR003691">
    <property type="entry name" value="FluC"/>
</dbReference>
<comment type="subcellular location">
    <subcellularLocation>
        <location evidence="1 10">Cell membrane</location>
        <topology evidence="1 10">Multi-pass membrane protein</topology>
    </subcellularLocation>
</comment>
<evidence type="ECO:0000256" key="7">
    <source>
        <dbReference type="ARBA" id="ARBA00035120"/>
    </source>
</evidence>
<comment type="similarity">
    <text evidence="7 10">Belongs to the fluoride channel Fluc/FEX (TC 1.A.43) family.</text>
</comment>
<keyword evidence="3 10" id="KW-0812">Transmembrane</keyword>
<keyword evidence="6 10" id="KW-0407">Ion channel</keyword>
<organism evidence="11 12">
    <name type="scientific">Ruania alba</name>
    <dbReference type="NCBI Taxonomy" id="648782"/>
    <lineage>
        <taxon>Bacteria</taxon>
        <taxon>Bacillati</taxon>
        <taxon>Actinomycetota</taxon>
        <taxon>Actinomycetes</taxon>
        <taxon>Micrococcales</taxon>
        <taxon>Ruaniaceae</taxon>
        <taxon>Ruania</taxon>
    </lineage>
</organism>
<dbReference type="GO" id="GO:0140114">
    <property type="term" value="P:cellular detoxification of fluoride"/>
    <property type="evidence" value="ECO:0007669"/>
    <property type="project" value="UniProtKB-UniRule"/>
</dbReference>
<keyword evidence="10" id="KW-0915">Sodium</keyword>
<dbReference type="PANTHER" id="PTHR28259:SF1">
    <property type="entry name" value="FLUORIDE EXPORT PROTEIN 1-RELATED"/>
    <property type="match status" value="1"/>
</dbReference>
<dbReference type="GO" id="GO:0062054">
    <property type="term" value="F:fluoride channel activity"/>
    <property type="evidence" value="ECO:0007669"/>
    <property type="project" value="UniProtKB-UniRule"/>
</dbReference>
<feature type="transmembrane region" description="Helical" evidence="10">
    <location>
        <begin position="44"/>
        <end position="77"/>
    </location>
</feature>
<dbReference type="Pfam" id="PF02537">
    <property type="entry name" value="CRCB"/>
    <property type="match status" value="1"/>
</dbReference>
<feature type="binding site" evidence="10">
    <location>
        <position position="72"/>
    </location>
    <ligand>
        <name>Na(+)</name>
        <dbReference type="ChEBI" id="CHEBI:29101"/>
        <note>structural</note>
    </ligand>
</feature>
<keyword evidence="5 10" id="KW-0472">Membrane</keyword>
<evidence type="ECO:0000256" key="9">
    <source>
        <dbReference type="ARBA" id="ARBA00049940"/>
    </source>
</evidence>
<dbReference type="AlphaFoldDB" id="A0A1H5KDJ1"/>
<keyword evidence="10" id="KW-0406">Ion transport</keyword>
<keyword evidence="12" id="KW-1185">Reference proteome</keyword>
<comment type="caution">
    <text evidence="10">Lacks conserved residue(s) required for the propagation of feature annotation.</text>
</comment>
<dbReference type="GO" id="GO:0005886">
    <property type="term" value="C:plasma membrane"/>
    <property type="evidence" value="ECO:0007669"/>
    <property type="project" value="UniProtKB-SubCell"/>
</dbReference>
<protein>
    <recommendedName>
        <fullName evidence="10">Fluoride-specific ion channel FluC</fullName>
    </recommendedName>
</protein>
<keyword evidence="2 10" id="KW-1003">Cell membrane</keyword>
<dbReference type="PANTHER" id="PTHR28259">
    <property type="entry name" value="FLUORIDE EXPORT PROTEIN 1-RELATED"/>
    <property type="match status" value="1"/>
</dbReference>
<comment type="catalytic activity">
    <reaction evidence="8">
        <text>fluoride(in) = fluoride(out)</text>
        <dbReference type="Rhea" id="RHEA:76159"/>
        <dbReference type="ChEBI" id="CHEBI:17051"/>
    </reaction>
    <physiologicalReaction direction="left-to-right" evidence="8">
        <dbReference type="Rhea" id="RHEA:76160"/>
    </physiologicalReaction>
</comment>
<evidence type="ECO:0000256" key="2">
    <source>
        <dbReference type="ARBA" id="ARBA00022475"/>
    </source>
</evidence>
<dbReference type="HAMAP" id="MF_00454">
    <property type="entry name" value="FluC"/>
    <property type="match status" value="1"/>
</dbReference>
<dbReference type="STRING" id="648782.SAMN04488554_2199"/>
<evidence type="ECO:0000256" key="5">
    <source>
        <dbReference type="ARBA" id="ARBA00023136"/>
    </source>
</evidence>
<proteinExistence type="inferred from homology"/>
<keyword evidence="4 10" id="KW-1133">Transmembrane helix</keyword>
<comment type="function">
    <text evidence="9 10">Fluoride-specific ion channel. Important for reducing fluoride concentration in the cell, thus reducing its toxicity.</text>
</comment>
<dbReference type="RefSeq" id="WP_089773195.1">
    <property type="nucleotide sequence ID" value="NZ_FNTX01000002.1"/>
</dbReference>
<evidence type="ECO:0000256" key="6">
    <source>
        <dbReference type="ARBA" id="ARBA00023303"/>
    </source>
</evidence>
<sequence length="123" mass="12106">MIPALIAVAGGLGAALRFWADGAIRARWHSALPVATIAINTTGSLLIGVLAGLLHAGALGSVATVLAVGLCGGFTTFSTAMVESARLLLAGDRRRCVVNLLGTLGLTLAAVAVGFAAVTALAG</sequence>
<dbReference type="OrthoDB" id="5148600at2"/>
<evidence type="ECO:0000256" key="8">
    <source>
        <dbReference type="ARBA" id="ARBA00035585"/>
    </source>
</evidence>
<dbReference type="GO" id="GO:0046872">
    <property type="term" value="F:metal ion binding"/>
    <property type="evidence" value="ECO:0007669"/>
    <property type="project" value="UniProtKB-KW"/>
</dbReference>
<reference evidence="12" key="1">
    <citation type="submission" date="2016-10" db="EMBL/GenBank/DDBJ databases">
        <authorList>
            <person name="Varghese N."/>
            <person name="Submissions S."/>
        </authorList>
    </citation>
    <scope>NUCLEOTIDE SEQUENCE [LARGE SCALE GENOMIC DNA]</scope>
    <source>
        <strain evidence="12">DSM 21368</strain>
    </source>
</reference>
<feature type="binding site" evidence="10">
    <location>
        <position position="75"/>
    </location>
    <ligand>
        <name>Na(+)</name>
        <dbReference type="ChEBI" id="CHEBI:29101"/>
        <note>structural</note>
    </ligand>
</feature>
<comment type="activity regulation">
    <text evidence="10">Na(+) is not transported, but it plays an essential structural role and its presence is essential for fluoride channel function.</text>
</comment>
<evidence type="ECO:0000256" key="4">
    <source>
        <dbReference type="ARBA" id="ARBA00022989"/>
    </source>
</evidence>
<evidence type="ECO:0000256" key="3">
    <source>
        <dbReference type="ARBA" id="ARBA00022692"/>
    </source>
</evidence>
<evidence type="ECO:0000313" key="11">
    <source>
        <dbReference type="EMBL" id="SEE62644.1"/>
    </source>
</evidence>
<feature type="transmembrane region" description="Helical" evidence="10">
    <location>
        <begin position="97"/>
        <end position="122"/>
    </location>
</feature>
<evidence type="ECO:0000256" key="1">
    <source>
        <dbReference type="ARBA" id="ARBA00004651"/>
    </source>
</evidence>
<evidence type="ECO:0000313" key="12">
    <source>
        <dbReference type="Proteomes" id="UP000199220"/>
    </source>
</evidence>
<dbReference type="Proteomes" id="UP000199220">
    <property type="component" value="Unassembled WGS sequence"/>
</dbReference>
<keyword evidence="10" id="KW-0813">Transport</keyword>